<dbReference type="AlphaFoldDB" id="G7Z5V1"/>
<dbReference type="EMBL" id="FQ311868">
    <property type="protein sequence ID" value="CBS86324.1"/>
    <property type="molecule type" value="Genomic_DNA"/>
</dbReference>
<gene>
    <name evidence="1" type="ordered locus">AZOLI_0989</name>
</gene>
<proteinExistence type="predicted"/>
<sequence>MYRGADGRLYRGALAARQGVRWRMRRNRKRTCANGLAPTGLRQRTCMERFQVYGGSASGAPCNDLNGRDARP</sequence>
<evidence type="ECO:0000313" key="2">
    <source>
        <dbReference type="Proteomes" id="UP000005667"/>
    </source>
</evidence>
<dbReference type="Proteomes" id="UP000005667">
    <property type="component" value="Chromosome"/>
</dbReference>
<accession>G7Z5V1</accession>
<reference evidence="2" key="1">
    <citation type="journal article" date="2011" name="PLoS Genet.">
        <title>Azospirillum genomes reveal transition of bacteria from aquatic to terrestrial environments.</title>
        <authorList>
            <person name="Wisniewski-Dye F."/>
            <person name="Borziak K."/>
            <person name="Khalsa-Moyers G."/>
            <person name="Alexandre G."/>
            <person name="Sukharnikov L.O."/>
            <person name="Wuichet K."/>
            <person name="Hurst G.B."/>
            <person name="McDonald W.H."/>
            <person name="Robertson J.S."/>
            <person name="Barbe V."/>
            <person name="Calteau A."/>
            <person name="Rouy Z."/>
            <person name="Mangenot S."/>
            <person name="Prigent-Combaret C."/>
            <person name="Normand P."/>
            <person name="Boyer M."/>
            <person name="Siguier P."/>
            <person name="Dessaux Y."/>
            <person name="Elmerich C."/>
            <person name="Condemine G."/>
            <person name="Krishnen G."/>
            <person name="Kennedy I."/>
            <person name="Paterson A.H."/>
            <person name="Gonzalez V."/>
            <person name="Mavingui P."/>
            <person name="Zhulin I.B."/>
        </authorList>
    </citation>
    <scope>NUCLEOTIDE SEQUENCE [LARGE SCALE GENOMIC DNA]</scope>
    <source>
        <strain evidence="2">4B</strain>
    </source>
</reference>
<dbReference type="STRING" id="862719.AZOLI_0989"/>
<dbReference type="HOGENOM" id="CLU_2713674_0_0_5"/>
<keyword evidence="2" id="KW-1185">Reference proteome</keyword>
<evidence type="ECO:0000313" key="1">
    <source>
        <dbReference type="EMBL" id="CBS86324.1"/>
    </source>
</evidence>
<protein>
    <submittedName>
        <fullName evidence="1">Uncharacterized protein</fullName>
    </submittedName>
</protein>
<dbReference type="KEGG" id="ali:AZOLI_0989"/>
<organism evidence="1 2">
    <name type="scientific">Azospirillum lipoferum (strain 4B)</name>
    <dbReference type="NCBI Taxonomy" id="862719"/>
    <lineage>
        <taxon>Bacteria</taxon>
        <taxon>Pseudomonadati</taxon>
        <taxon>Pseudomonadota</taxon>
        <taxon>Alphaproteobacteria</taxon>
        <taxon>Rhodospirillales</taxon>
        <taxon>Azospirillaceae</taxon>
        <taxon>Azospirillum</taxon>
    </lineage>
</organism>
<name>G7Z5V1_AZOL4</name>